<gene>
    <name evidence="2" type="ORF">NCF85_16935</name>
</gene>
<name>A0ABY4UDK2_9SPHN</name>
<dbReference type="EMBL" id="CP098496">
    <property type="protein sequence ID" value="USA63266.1"/>
    <property type="molecule type" value="Genomic_DNA"/>
</dbReference>
<keyword evidence="2" id="KW-0614">Plasmid</keyword>
<evidence type="ECO:0000256" key="1">
    <source>
        <dbReference type="SAM" id="Phobius"/>
    </source>
</evidence>
<dbReference type="Proteomes" id="UP001056619">
    <property type="component" value="Plasmid plas2"/>
</dbReference>
<sequence>MQRSRRLHVGASKVHKWLSLVIGAQLLIWFASGALMSFLPIEKVRGEQLVDRAAFAALPRGTVTVSSDRLLAQAGAPVETITWRVLDGQPVAEVKTRDGILLFNATGKKVAPIDAPTATRIAQAAWKGATRPASGAVLVTAESTEYKEALPAWRIAFEDADRTRVFVSASTGRIVAVRTSTWRLYDFFWGLHIMDWQNHEDFNSWWLLAFAIGAVALGLAGSVLLVMRWPLRSRRRSA</sequence>
<keyword evidence="1" id="KW-0812">Transmembrane</keyword>
<evidence type="ECO:0000313" key="3">
    <source>
        <dbReference type="Proteomes" id="UP001056619"/>
    </source>
</evidence>
<organism evidence="2 3">
    <name type="scientific">Qipengyuania citrea</name>
    <dbReference type="NCBI Taxonomy" id="225971"/>
    <lineage>
        <taxon>Bacteria</taxon>
        <taxon>Pseudomonadati</taxon>
        <taxon>Pseudomonadota</taxon>
        <taxon>Alphaproteobacteria</taxon>
        <taxon>Sphingomonadales</taxon>
        <taxon>Erythrobacteraceae</taxon>
        <taxon>Qipengyuania</taxon>
    </lineage>
</organism>
<protein>
    <submittedName>
        <fullName evidence="2">PepSY domain-containing protein</fullName>
    </submittedName>
</protein>
<keyword evidence="3" id="KW-1185">Reference proteome</keyword>
<keyword evidence="1" id="KW-1133">Transmembrane helix</keyword>
<reference evidence="2 3" key="1">
    <citation type="submission" date="2022-06" db="EMBL/GenBank/DDBJ databases">
        <authorList>
            <person name="Liu G."/>
        </authorList>
    </citation>
    <scope>NUCLEOTIDE SEQUENCE [LARGE SCALE GENOMIC DNA]</scope>
    <source>
        <strain evidence="2 3">E4</strain>
        <plasmid evidence="2 3">plas2</plasmid>
    </source>
</reference>
<feature type="transmembrane region" description="Helical" evidence="1">
    <location>
        <begin position="20"/>
        <end position="41"/>
    </location>
</feature>
<accession>A0ABY4UDK2</accession>
<evidence type="ECO:0000313" key="2">
    <source>
        <dbReference type="EMBL" id="USA63266.1"/>
    </source>
</evidence>
<dbReference type="Pfam" id="PF03929">
    <property type="entry name" value="PepSY_TM"/>
    <property type="match status" value="1"/>
</dbReference>
<geneLocation type="plasmid" evidence="2 3">
    <name>plas2</name>
</geneLocation>
<feature type="transmembrane region" description="Helical" evidence="1">
    <location>
        <begin position="205"/>
        <end position="227"/>
    </location>
</feature>
<dbReference type="RefSeq" id="WP_301643338.1">
    <property type="nucleotide sequence ID" value="NZ_CP098496.1"/>
</dbReference>
<dbReference type="InterPro" id="IPR005625">
    <property type="entry name" value="PepSY-ass_TM"/>
</dbReference>
<proteinExistence type="predicted"/>
<keyword evidence="1" id="KW-0472">Membrane</keyword>